<dbReference type="InterPro" id="IPR001005">
    <property type="entry name" value="SANT/Myb"/>
</dbReference>
<accession>A0A9N8Z2A3</accession>
<sequence>MSEKAPEFSLGATTTTAKVTPLAPPPLHVSEATAENGSGEILHEYVSKKQNKNSSKMDTITTSASSISLSSTAQIVVKKEVTSDVITTDEIEIDHLTIPVVNNNNGRKTSSSFLLADVSTGSPDSDAKNIGGSSQASRSSSSSASNSSRSSSPTTNTIKEIATTTIINPKRGRGRPRKSDTTNESDNHSQSAVKQTMVMFDLNDDSNDNSAPRKRGRPPKDSTPFAQFATAAAGLPKKRGRPPKSFGSSSMSSGVNLPKRRGRPPKSTISTTTSNTNHGGTGRKRGRPRKEETISRNRERKTGSSSSYIPNPDGWTAEEDRTLVDSVLESLAVPPWTEIAKRVQNHDASKCFNRWTSLKRRLYRDGDE</sequence>
<dbReference type="InterPro" id="IPR009057">
    <property type="entry name" value="Homeodomain-like_sf"/>
</dbReference>
<dbReference type="Proteomes" id="UP000789831">
    <property type="component" value="Unassembled WGS sequence"/>
</dbReference>
<dbReference type="SMART" id="SM00717">
    <property type="entry name" value="SANT"/>
    <property type="match status" value="1"/>
</dbReference>
<feature type="domain" description="HTH myb-type" evidence="3">
    <location>
        <begin position="315"/>
        <end position="363"/>
    </location>
</feature>
<keyword evidence="5" id="KW-1185">Reference proteome</keyword>
<proteinExistence type="predicted"/>
<dbReference type="PROSITE" id="PS51294">
    <property type="entry name" value="HTH_MYB"/>
    <property type="match status" value="1"/>
</dbReference>
<dbReference type="Pfam" id="PF02178">
    <property type="entry name" value="AT_hook"/>
    <property type="match status" value="5"/>
</dbReference>
<feature type="region of interest" description="Disordered" evidence="1">
    <location>
        <begin position="1"/>
        <end position="25"/>
    </location>
</feature>
<evidence type="ECO:0000259" key="3">
    <source>
        <dbReference type="PROSITE" id="PS51294"/>
    </source>
</evidence>
<dbReference type="InterPro" id="IPR017956">
    <property type="entry name" value="AT_hook_DNA-bd_motif"/>
</dbReference>
<dbReference type="EMBL" id="CAJVPL010000197">
    <property type="protein sequence ID" value="CAG8463682.1"/>
    <property type="molecule type" value="Genomic_DNA"/>
</dbReference>
<dbReference type="SMART" id="SM00384">
    <property type="entry name" value="AT_hook"/>
    <property type="match status" value="5"/>
</dbReference>
<evidence type="ECO:0000313" key="4">
    <source>
        <dbReference type="EMBL" id="CAG8463682.1"/>
    </source>
</evidence>
<feature type="compositionally biased region" description="Low complexity" evidence="1">
    <location>
        <begin position="245"/>
        <end position="254"/>
    </location>
</feature>
<dbReference type="GO" id="GO:0003677">
    <property type="term" value="F:DNA binding"/>
    <property type="evidence" value="ECO:0007669"/>
    <property type="project" value="InterPro"/>
</dbReference>
<dbReference type="PRINTS" id="PR00929">
    <property type="entry name" value="ATHOOK"/>
</dbReference>
<gene>
    <name evidence="4" type="ORF">AGERDE_LOCUS2383</name>
</gene>
<feature type="compositionally biased region" description="Low complexity" evidence="1">
    <location>
        <begin position="133"/>
        <end position="167"/>
    </location>
</feature>
<dbReference type="CDD" id="cd00167">
    <property type="entry name" value="SANT"/>
    <property type="match status" value="1"/>
</dbReference>
<protein>
    <submittedName>
        <fullName evidence="4">2621_t:CDS:1</fullName>
    </submittedName>
</protein>
<evidence type="ECO:0000256" key="1">
    <source>
        <dbReference type="SAM" id="MobiDB-lite"/>
    </source>
</evidence>
<feature type="compositionally biased region" description="Basic and acidic residues" evidence="1">
    <location>
        <begin position="177"/>
        <end position="187"/>
    </location>
</feature>
<evidence type="ECO:0000313" key="5">
    <source>
        <dbReference type="Proteomes" id="UP000789831"/>
    </source>
</evidence>
<dbReference type="InterPro" id="IPR017930">
    <property type="entry name" value="Myb_dom"/>
</dbReference>
<feature type="domain" description="Myb-like" evidence="2">
    <location>
        <begin position="315"/>
        <end position="359"/>
    </location>
</feature>
<dbReference type="PROSITE" id="PS50090">
    <property type="entry name" value="MYB_LIKE"/>
    <property type="match status" value="1"/>
</dbReference>
<organism evidence="4 5">
    <name type="scientific">Ambispora gerdemannii</name>
    <dbReference type="NCBI Taxonomy" id="144530"/>
    <lineage>
        <taxon>Eukaryota</taxon>
        <taxon>Fungi</taxon>
        <taxon>Fungi incertae sedis</taxon>
        <taxon>Mucoromycota</taxon>
        <taxon>Glomeromycotina</taxon>
        <taxon>Glomeromycetes</taxon>
        <taxon>Archaeosporales</taxon>
        <taxon>Ambisporaceae</taxon>
        <taxon>Ambispora</taxon>
    </lineage>
</organism>
<name>A0A9N8Z2A3_9GLOM</name>
<dbReference type="OrthoDB" id="2143914at2759"/>
<evidence type="ECO:0000259" key="2">
    <source>
        <dbReference type="PROSITE" id="PS50090"/>
    </source>
</evidence>
<dbReference type="SUPFAM" id="SSF46689">
    <property type="entry name" value="Homeodomain-like"/>
    <property type="match status" value="1"/>
</dbReference>
<comment type="caution">
    <text evidence="4">The sequence shown here is derived from an EMBL/GenBank/DDBJ whole genome shotgun (WGS) entry which is preliminary data.</text>
</comment>
<feature type="compositionally biased region" description="Low complexity" evidence="1">
    <location>
        <begin position="267"/>
        <end position="278"/>
    </location>
</feature>
<dbReference type="Pfam" id="PF13921">
    <property type="entry name" value="Myb_DNA-bind_6"/>
    <property type="match status" value="1"/>
</dbReference>
<feature type="region of interest" description="Disordered" evidence="1">
    <location>
        <begin position="116"/>
        <end position="317"/>
    </location>
</feature>
<dbReference type="Gene3D" id="1.10.10.60">
    <property type="entry name" value="Homeodomain-like"/>
    <property type="match status" value="1"/>
</dbReference>
<feature type="compositionally biased region" description="Basic and acidic residues" evidence="1">
    <location>
        <begin position="289"/>
        <end position="302"/>
    </location>
</feature>
<reference evidence="4" key="1">
    <citation type="submission" date="2021-06" db="EMBL/GenBank/DDBJ databases">
        <authorList>
            <person name="Kallberg Y."/>
            <person name="Tangrot J."/>
            <person name="Rosling A."/>
        </authorList>
    </citation>
    <scope>NUCLEOTIDE SEQUENCE</scope>
    <source>
        <strain evidence="4">MT106</strain>
    </source>
</reference>
<dbReference type="AlphaFoldDB" id="A0A9N8Z2A3"/>